<gene>
    <name evidence="1" type="ORF">SAMN04515674_101218</name>
</gene>
<name>A0A1I5MBI0_9BACT</name>
<dbReference type="STRING" id="1079859.SAMN04515674_101218"/>
<reference evidence="1 2" key="1">
    <citation type="submission" date="2016-10" db="EMBL/GenBank/DDBJ databases">
        <authorList>
            <person name="de Groot N.N."/>
        </authorList>
    </citation>
    <scope>NUCLEOTIDE SEQUENCE [LARGE SCALE GENOMIC DNA]</scope>
    <source>
        <strain evidence="2">E92,LMG 26720,CCM 7988</strain>
    </source>
</reference>
<dbReference type="RefSeq" id="WP_143095113.1">
    <property type="nucleotide sequence ID" value="NZ_FOXH01000001.1"/>
</dbReference>
<protein>
    <submittedName>
        <fullName evidence="1">Uncharacterized protein</fullName>
    </submittedName>
</protein>
<organism evidence="1 2">
    <name type="scientific">Pseudarcicella hirudinis</name>
    <dbReference type="NCBI Taxonomy" id="1079859"/>
    <lineage>
        <taxon>Bacteria</taxon>
        <taxon>Pseudomonadati</taxon>
        <taxon>Bacteroidota</taxon>
        <taxon>Cytophagia</taxon>
        <taxon>Cytophagales</taxon>
        <taxon>Flectobacillaceae</taxon>
        <taxon>Pseudarcicella</taxon>
    </lineage>
</organism>
<sequence>MKSRKAYRLLLIGFSLLTILVGSMSFKSVPAPCTSKDSVQKINRFNPHQASLQNIQEKFSNQSDQDDNDNFPDSGLIAFEEPLTFNQTLLPETSSDFCKYSAATDKLRLYIINKSLII</sequence>
<proteinExistence type="predicted"/>
<accession>A0A1I5MBI0</accession>
<dbReference type="AlphaFoldDB" id="A0A1I5MBI0"/>
<evidence type="ECO:0000313" key="1">
    <source>
        <dbReference type="EMBL" id="SFP06697.1"/>
    </source>
</evidence>
<dbReference type="EMBL" id="FOXH01000001">
    <property type="protein sequence ID" value="SFP06697.1"/>
    <property type="molecule type" value="Genomic_DNA"/>
</dbReference>
<keyword evidence="2" id="KW-1185">Reference proteome</keyword>
<dbReference type="Proteomes" id="UP000199306">
    <property type="component" value="Unassembled WGS sequence"/>
</dbReference>
<evidence type="ECO:0000313" key="2">
    <source>
        <dbReference type="Proteomes" id="UP000199306"/>
    </source>
</evidence>